<keyword evidence="4 6" id="KW-1133">Transmembrane helix</keyword>
<dbReference type="PANTHER" id="PTHR30474:SF3">
    <property type="entry name" value="PEPTIDOGLYCAN GLYCOSYLTRANSFERASE RODA"/>
    <property type="match status" value="1"/>
</dbReference>
<feature type="transmembrane region" description="Helical" evidence="6">
    <location>
        <begin position="100"/>
        <end position="119"/>
    </location>
</feature>
<feature type="transmembrane region" description="Helical" evidence="6">
    <location>
        <begin position="131"/>
        <end position="151"/>
    </location>
</feature>
<keyword evidence="3" id="KW-0133">Cell shape</keyword>
<evidence type="ECO:0000256" key="4">
    <source>
        <dbReference type="ARBA" id="ARBA00022989"/>
    </source>
</evidence>
<dbReference type="AlphaFoldDB" id="A0A6J6QVA8"/>
<evidence type="ECO:0000313" key="9">
    <source>
        <dbReference type="EMBL" id="CAB4800008.1"/>
    </source>
</evidence>
<dbReference type="EMBL" id="CAEZYH010000013">
    <property type="protein sequence ID" value="CAB4713533.1"/>
    <property type="molecule type" value="Genomic_DNA"/>
</dbReference>
<keyword evidence="2 6" id="KW-0812">Transmembrane</keyword>
<feature type="transmembrane region" description="Helical" evidence="6">
    <location>
        <begin position="46"/>
        <end position="68"/>
    </location>
</feature>
<dbReference type="PANTHER" id="PTHR30474">
    <property type="entry name" value="CELL CYCLE PROTEIN"/>
    <property type="match status" value="1"/>
</dbReference>
<comment type="subcellular location">
    <subcellularLocation>
        <location evidence="1">Membrane</location>
        <topology evidence="1">Multi-pass membrane protein</topology>
    </subcellularLocation>
</comment>
<evidence type="ECO:0000256" key="6">
    <source>
        <dbReference type="SAM" id="Phobius"/>
    </source>
</evidence>
<evidence type="ECO:0000256" key="1">
    <source>
        <dbReference type="ARBA" id="ARBA00004141"/>
    </source>
</evidence>
<dbReference type="EMBL" id="CAEZZP010000008">
    <property type="protein sequence ID" value="CAB4763401.1"/>
    <property type="molecule type" value="Genomic_DNA"/>
</dbReference>
<dbReference type="EMBL" id="CAFAAL010000038">
    <property type="protein sequence ID" value="CAB4800008.1"/>
    <property type="molecule type" value="Genomic_DNA"/>
</dbReference>
<feature type="transmembrane region" description="Helical" evidence="6">
    <location>
        <begin position="17"/>
        <end position="34"/>
    </location>
</feature>
<evidence type="ECO:0000256" key="2">
    <source>
        <dbReference type="ARBA" id="ARBA00022692"/>
    </source>
</evidence>
<feature type="transmembrane region" description="Helical" evidence="6">
    <location>
        <begin position="252"/>
        <end position="271"/>
    </location>
</feature>
<evidence type="ECO:0000256" key="3">
    <source>
        <dbReference type="ARBA" id="ARBA00022960"/>
    </source>
</evidence>
<evidence type="ECO:0000313" key="12">
    <source>
        <dbReference type="EMBL" id="CAB5031411.1"/>
    </source>
</evidence>
<dbReference type="EMBL" id="CAFBPS010000073">
    <property type="protein sequence ID" value="CAB5031411.1"/>
    <property type="molecule type" value="Genomic_DNA"/>
</dbReference>
<dbReference type="GO" id="GO:0051301">
    <property type="term" value="P:cell division"/>
    <property type="evidence" value="ECO:0007669"/>
    <property type="project" value="InterPro"/>
</dbReference>
<dbReference type="GO" id="GO:0008360">
    <property type="term" value="P:regulation of cell shape"/>
    <property type="evidence" value="ECO:0007669"/>
    <property type="project" value="UniProtKB-KW"/>
</dbReference>
<dbReference type="GO" id="GO:0015648">
    <property type="term" value="F:lipid-linked peptidoglycan transporter activity"/>
    <property type="evidence" value="ECO:0007669"/>
    <property type="project" value="TreeGrafter"/>
</dbReference>
<evidence type="ECO:0000313" key="7">
    <source>
        <dbReference type="EMBL" id="CAB4713533.1"/>
    </source>
</evidence>
<feature type="transmembrane region" description="Helical" evidence="6">
    <location>
        <begin position="369"/>
        <end position="390"/>
    </location>
</feature>
<sequence length="464" mass="50088">MTDTNNVIAARRRSTEFRLVLMAGIITAGAYTLASLGQNSVIPPRILPFLAALLLVLMSAQIGVRWLAHGADSTLLPVATLLNGIGYVMIARLSERLAGLQTTWTFVGVAAFIGVLFVVQRVNDLARYKWTFFFFGAGLLLLPMVPGLGFSSGGAHIWVSVGPINFQPGEFAKIALALFFAGYLADNRELIAAGTWKVGRFYLPEPRHLLPLLAAWGFSVVVMVGQKDLGSSLLFFTLFIVMVWVATEKTSFLVIGLGLFVTGATAAYFMFDHVQTRVAIWLDPWSRYQGKGYQIAQAMYALGSGGVSGTGLGLGDPTRIPEAKNDFIFAAIGEELGLFGATAILIAFLLMIGAGLRTAMRTTRPFEKLLAVGLTTILGMQAFIIIGGVIRVVPLTGITLPFVSYGGSSLVANYVLLALLIRVSDSSARRLGEIPDAATFGERFAARLAQRRMKRHPEELEAMS</sequence>
<organism evidence="7">
    <name type="scientific">freshwater metagenome</name>
    <dbReference type="NCBI Taxonomy" id="449393"/>
    <lineage>
        <taxon>unclassified sequences</taxon>
        <taxon>metagenomes</taxon>
        <taxon>ecological metagenomes</taxon>
    </lineage>
</organism>
<name>A0A6J6QVA8_9ZZZZ</name>
<feature type="transmembrane region" description="Helical" evidence="6">
    <location>
        <begin position="336"/>
        <end position="357"/>
    </location>
</feature>
<feature type="transmembrane region" description="Helical" evidence="6">
    <location>
        <begin position="75"/>
        <end position="94"/>
    </location>
</feature>
<dbReference type="EMBL" id="CAFBMF010000062">
    <property type="protein sequence ID" value="CAB4902867.1"/>
    <property type="molecule type" value="Genomic_DNA"/>
</dbReference>
<evidence type="ECO:0000313" key="8">
    <source>
        <dbReference type="EMBL" id="CAB4763401.1"/>
    </source>
</evidence>
<proteinExistence type="predicted"/>
<accession>A0A6J6QVA8</accession>
<evidence type="ECO:0000313" key="11">
    <source>
        <dbReference type="EMBL" id="CAB4902867.1"/>
    </source>
</evidence>
<dbReference type="GO" id="GO:0032153">
    <property type="term" value="C:cell division site"/>
    <property type="evidence" value="ECO:0007669"/>
    <property type="project" value="TreeGrafter"/>
</dbReference>
<dbReference type="EMBL" id="CAFBLJ010000020">
    <property type="protein sequence ID" value="CAB4863021.1"/>
    <property type="molecule type" value="Genomic_DNA"/>
</dbReference>
<reference evidence="7" key="1">
    <citation type="submission" date="2020-05" db="EMBL/GenBank/DDBJ databases">
        <authorList>
            <person name="Chiriac C."/>
            <person name="Salcher M."/>
            <person name="Ghai R."/>
            <person name="Kavagutti S V."/>
        </authorList>
    </citation>
    <scope>NUCLEOTIDE SEQUENCE</scope>
</reference>
<protein>
    <submittedName>
        <fullName evidence="7">Unannotated protein</fullName>
    </submittedName>
</protein>
<dbReference type="Pfam" id="PF01098">
    <property type="entry name" value="FTSW_RODA_SPOVE"/>
    <property type="match status" value="1"/>
</dbReference>
<gene>
    <name evidence="7" type="ORF">UFOPK2658_00556</name>
    <name evidence="8" type="ORF">UFOPK2880_00256</name>
    <name evidence="9" type="ORF">UFOPK3004_00616</name>
    <name evidence="10" type="ORF">UFOPK3304_00566</name>
    <name evidence="11" type="ORF">UFOPK3494_01031</name>
    <name evidence="12" type="ORF">UFOPK4134_01025</name>
</gene>
<evidence type="ECO:0000313" key="10">
    <source>
        <dbReference type="EMBL" id="CAB4863021.1"/>
    </source>
</evidence>
<keyword evidence="5 6" id="KW-0472">Membrane</keyword>
<feature type="transmembrane region" description="Helical" evidence="6">
    <location>
        <begin position="231"/>
        <end position="247"/>
    </location>
</feature>
<dbReference type="InterPro" id="IPR001182">
    <property type="entry name" value="FtsW/RodA"/>
</dbReference>
<feature type="transmembrane region" description="Helical" evidence="6">
    <location>
        <begin position="402"/>
        <end position="421"/>
    </location>
</feature>
<feature type="transmembrane region" description="Helical" evidence="6">
    <location>
        <begin position="208"/>
        <end position="225"/>
    </location>
</feature>
<evidence type="ECO:0000256" key="5">
    <source>
        <dbReference type="ARBA" id="ARBA00023136"/>
    </source>
</evidence>
<dbReference type="GO" id="GO:0005886">
    <property type="term" value="C:plasma membrane"/>
    <property type="evidence" value="ECO:0007669"/>
    <property type="project" value="TreeGrafter"/>
</dbReference>